<evidence type="ECO:0000256" key="4">
    <source>
        <dbReference type="PIRSR" id="PIRSR000103-1"/>
    </source>
</evidence>
<dbReference type="AlphaFoldDB" id="A0A2M9BCG4"/>
<evidence type="ECO:0000259" key="6">
    <source>
        <dbReference type="Pfam" id="PF14833"/>
    </source>
</evidence>
<evidence type="ECO:0000313" key="7">
    <source>
        <dbReference type="EMBL" id="PJJ55612.1"/>
    </source>
</evidence>
<keyword evidence="3" id="KW-0520">NAD</keyword>
<dbReference type="PANTHER" id="PTHR43060:SF15">
    <property type="entry name" value="3-HYDROXYISOBUTYRATE DEHYDROGENASE-LIKE 1, MITOCHONDRIAL-RELATED"/>
    <property type="match status" value="1"/>
</dbReference>
<feature type="domain" description="6-phosphogluconate dehydrogenase NADP-binding" evidence="5">
    <location>
        <begin position="15"/>
        <end position="167"/>
    </location>
</feature>
<feature type="active site" evidence="4">
    <location>
        <position position="177"/>
    </location>
</feature>
<dbReference type="InterPro" id="IPR013328">
    <property type="entry name" value="6PGD_dom2"/>
</dbReference>
<dbReference type="InterPro" id="IPR015815">
    <property type="entry name" value="HIBADH-related"/>
</dbReference>
<protein>
    <submittedName>
        <fullName evidence="7">3-hydroxyisobutyrate dehydrogenase</fullName>
    </submittedName>
</protein>
<accession>A0A2M9BCG4</accession>
<comment type="caution">
    <text evidence="7">The sequence shown here is derived from an EMBL/GenBank/DDBJ whole genome shotgun (WGS) entry which is preliminary data.</text>
</comment>
<dbReference type="SUPFAM" id="SSF48179">
    <property type="entry name" value="6-phosphogluconate dehydrogenase C-terminal domain-like"/>
    <property type="match status" value="1"/>
</dbReference>
<dbReference type="GO" id="GO:0016491">
    <property type="term" value="F:oxidoreductase activity"/>
    <property type="evidence" value="ECO:0007669"/>
    <property type="project" value="UniProtKB-KW"/>
</dbReference>
<proteinExistence type="inferred from homology"/>
<name>A0A2M9BCG4_9MICO</name>
<sequence length="311" mass="32338">MSTDNNTAAPTGTIIGVCGLGNMGSALADRLAVVGPVVGFDLSEARRQELADRPNITTVATVPELAPASVIVFSLPTPQISAAVAEQLLPSLSRGTLIIETSTVNPSDMQKLQEKLAPRGVRIIDAALLSGVAQMIAGEAVVLAGGDDDDLDDAEPYLRALGEVTRMGGIGSAMAAKVIHNAVIHAVMVVLVEGAALAASTGVSGADLVRILQDTERGLMRPLSHRYGERILDGDYEGGMPTEAARKDSTLALALAQEAKVPLFAISASHTVYEIATNEGYGRLDYAAIAKLWEGWLDRSLASEGETPDGA</sequence>
<keyword evidence="2" id="KW-0560">Oxidoreductase</keyword>
<dbReference type="Gene3D" id="1.10.1040.10">
    <property type="entry name" value="N-(1-d-carboxylethyl)-l-norvaline Dehydrogenase, domain 2"/>
    <property type="match status" value="1"/>
</dbReference>
<dbReference type="SMR" id="A0A2M9BCG4"/>
<evidence type="ECO:0000256" key="2">
    <source>
        <dbReference type="ARBA" id="ARBA00023002"/>
    </source>
</evidence>
<dbReference type="PIRSF" id="PIRSF000103">
    <property type="entry name" value="HIBADH"/>
    <property type="match status" value="1"/>
</dbReference>
<dbReference type="InterPro" id="IPR029154">
    <property type="entry name" value="HIBADH-like_NADP-bd"/>
</dbReference>
<dbReference type="GO" id="GO:0051287">
    <property type="term" value="F:NAD binding"/>
    <property type="evidence" value="ECO:0007669"/>
    <property type="project" value="InterPro"/>
</dbReference>
<keyword evidence="8" id="KW-1185">Reference proteome</keyword>
<dbReference type="RefSeq" id="WP_211294566.1">
    <property type="nucleotide sequence ID" value="NZ_PGFB01000005.1"/>
</dbReference>
<dbReference type="GO" id="GO:0050661">
    <property type="term" value="F:NADP binding"/>
    <property type="evidence" value="ECO:0007669"/>
    <property type="project" value="InterPro"/>
</dbReference>
<dbReference type="Pfam" id="PF03446">
    <property type="entry name" value="NAD_binding_2"/>
    <property type="match status" value="1"/>
</dbReference>
<dbReference type="Pfam" id="PF14833">
    <property type="entry name" value="NAD_binding_11"/>
    <property type="match status" value="1"/>
</dbReference>
<feature type="domain" description="3-hydroxyisobutyrate dehydrogenase-like NAD-binding" evidence="6">
    <location>
        <begin position="171"/>
        <end position="292"/>
    </location>
</feature>
<dbReference type="InterPro" id="IPR006115">
    <property type="entry name" value="6PGDH_NADP-bd"/>
</dbReference>
<dbReference type="InterPro" id="IPR036291">
    <property type="entry name" value="NAD(P)-bd_dom_sf"/>
</dbReference>
<dbReference type="PANTHER" id="PTHR43060">
    <property type="entry name" value="3-HYDROXYISOBUTYRATE DEHYDROGENASE-LIKE 1, MITOCHONDRIAL-RELATED"/>
    <property type="match status" value="1"/>
</dbReference>
<dbReference type="InterPro" id="IPR008927">
    <property type="entry name" value="6-PGluconate_DH-like_C_sf"/>
</dbReference>
<organism evidence="7 8">
    <name type="scientific">Compostimonas suwonensis</name>
    <dbReference type="NCBI Taxonomy" id="1048394"/>
    <lineage>
        <taxon>Bacteria</taxon>
        <taxon>Bacillati</taxon>
        <taxon>Actinomycetota</taxon>
        <taxon>Actinomycetes</taxon>
        <taxon>Micrococcales</taxon>
        <taxon>Microbacteriaceae</taxon>
        <taxon>Compostimonas</taxon>
    </lineage>
</organism>
<comment type="similarity">
    <text evidence="1">Belongs to the HIBADH-related family.</text>
</comment>
<dbReference type="Gene3D" id="3.40.50.720">
    <property type="entry name" value="NAD(P)-binding Rossmann-like Domain"/>
    <property type="match status" value="1"/>
</dbReference>
<dbReference type="SUPFAM" id="SSF51735">
    <property type="entry name" value="NAD(P)-binding Rossmann-fold domains"/>
    <property type="match status" value="1"/>
</dbReference>
<evidence type="ECO:0000256" key="3">
    <source>
        <dbReference type="ARBA" id="ARBA00023027"/>
    </source>
</evidence>
<dbReference type="EMBL" id="PGFB01000005">
    <property type="protein sequence ID" value="PJJ55612.1"/>
    <property type="molecule type" value="Genomic_DNA"/>
</dbReference>
<reference evidence="7 8" key="1">
    <citation type="submission" date="2017-11" db="EMBL/GenBank/DDBJ databases">
        <title>Genomic Encyclopedia of Archaeal and Bacterial Type Strains, Phase II (KMG-II): From Individual Species to Whole Genera.</title>
        <authorList>
            <person name="Goeker M."/>
        </authorList>
    </citation>
    <scope>NUCLEOTIDE SEQUENCE [LARGE SCALE GENOMIC DNA]</scope>
    <source>
        <strain evidence="7 8">DSM 25625</strain>
    </source>
</reference>
<evidence type="ECO:0000259" key="5">
    <source>
        <dbReference type="Pfam" id="PF03446"/>
    </source>
</evidence>
<evidence type="ECO:0000256" key="1">
    <source>
        <dbReference type="ARBA" id="ARBA00009080"/>
    </source>
</evidence>
<gene>
    <name evidence="7" type="ORF">CLV54_2959</name>
</gene>
<evidence type="ECO:0000313" key="8">
    <source>
        <dbReference type="Proteomes" id="UP000230161"/>
    </source>
</evidence>
<dbReference type="Proteomes" id="UP000230161">
    <property type="component" value="Unassembled WGS sequence"/>
</dbReference>